<evidence type="ECO:0000313" key="9">
    <source>
        <dbReference type="EMBL" id="CAF1568018.1"/>
    </source>
</evidence>
<dbReference type="Proteomes" id="UP000663834">
    <property type="component" value="Unassembled WGS sequence"/>
</dbReference>
<dbReference type="GO" id="GO:0008395">
    <property type="term" value="F:steroid hydroxylase activity"/>
    <property type="evidence" value="ECO:0007669"/>
    <property type="project" value="TreeGrafter"/>
</dbReference>
<dbReference type="InterPro" id="IPR036396">
    <property type="entry name" value="Cyt_P450_sf"/>
</dbReference>
<keyword evidence="2 7" id="KW-0349">Heme</keyword>
<dbReference type="Proteomes" id="UP000681720">
    <property type="component" value="Unassembled WGS sequence"/>
</dbReference>
<evidence type="ECO:0000256" key="6">
    <source>
        <dbReference type="ARBA" id="ARBA00043906"/>
    </source>
</evidence>
<dbReference type="InterPro" id="IPR050705">
    <property type="entry name" value="Cytochrome_P450_3A"/>
</dbReference>
<keyword evidence="5 7" id="KW-0408">Iron</keyword>
<dbReference type="Pfam" id="PF00067">
    <property type="entry name" value="p450"/>
    <property type="match status" value="1"/>
</dbReference>
<evidence type="ECO:0000313" key="13">
    <source>
        <dbReference type="EMBL" id="CAF3885528.1"/>
    </source>
</evidence>
<organism evidence="9 16">
    <name type="scientific">Rotaria magnacalcarata</name>
    <dbReference type="NCBI Taxonomy" id="392030"/>
    <lineage>
        <taxon>Eukaryota</taxon>
        <taxon>Metazoa</taxon>
        <taxon>Spiralia</taxon>
        <taxon>Gnathifera</taxon>
        <taxon>Rotifera</taxon>
        <taxon>Eurotatoria</taxon>
        <taxon>Bdelloidea</taxon>
        <taxon>Philodinida</taxon>
        <taxon>Philodinidae</taxon>
        <taxon>Rotaria</taxon>
    </lineage>
</organism>
<dbReference type="GO" id="GO:0016705">
    <property type="term" value="F:oxidoreductase activity, acting on paired donors, with incorporation or reduction of molecular oxygen"/>
    <property type="evidence" value="ECO:0007669"/>
    <property type="project" value="InterPro"/>
</dbReference>
<dbReference type="EMBL" id="CAJNOV010015157">
    <property type="protein sequence ID" value="CAF1568018.1"/>
    <property type="molecule type" value="Genomic_DNA"/>
</dbReference>
<dbReference type="InterPro" id="IPR017972">
    <property type="entry name" value="Cyt_P450_CS"/>
</dbReference>
<evidence type="ECO:0000256" key="2">
    <source>
        <dbReference type="ARBA" id="ARBA00022617"/>
    </source>
</evidence>
<dbReference type="Proteomes" id="UP000663866">
    <property type="component" value="Unassembled WGS sequence"/>
</dbReference>
<comment type="function">
    <text evidence="6">Cytochromes P450 are a group of heme-thiolate monooxygenases. They oxidize a variety of structurally unrelated compounds, including steroids, fatty acids, and xenobiotics.</text>
</comment>
<comment type="similarity">
    <text evidence="1 7">Belongs to the cytochrome P450 family.</text>
</comment>
<evidence type="ECO:0000313" key="12">
    <source>
        <dbReference type="EMBL" id="CAF3807828.1"/>
    </source>
</evidence>
<evidence type="ECO:0000256" key="7">
    <source>
        <dbReference type="RuleBase" id="RU000461"/>
    </source>
</evidence>
<comment type="caution">
    <text evidence="9">The sequence shown here is derived from an EMBL/GenBank/DDBJ whole genome shotgun (WGS) entry which is preliminary data.</text>
</comment>
<dbReference type="EMBL" id="CAJNRF010013549">
    <property type="protein sequence ID" value="CAF2150000.1"/>
    <property type="molecule type" value="Genomic_DNA"/>
</dbReference>
<protein>
    <recommendedName>
        <fullName evidence="18">Cytochrome P450</fullName>
    </recommendedName>
</protein>
<evidence type="ECO:0000256" key="4">
    <source>
        <dbReference type="ARBA" id="ARBA00023002"/>
    </source>
</evidence>
<evidence type="ECO:0000313" key="10">
    <source>
        <dbReference type="EMBL" id="CAF2076037.1"/>
    </source>
</evidence>
<dbReference type="PANTHER" id="PTHR24302">
    <property type="entry name" value="CYTOCHROME P450 FAMILY 3"/>
    <property type="match status" value="1"/>
</dbReference>
<evidence type="ECO:0000256" key="5">
    <source>
        <dbReference type="ARBA" id="ARBA00023004"/>
    </source>
</evidence>
<dbReference type="Proteomes" id="UP000663824">
    <property type="component" value="Unassembled WGS sequence"/>
</dbReference>
<dbReference type="PROSITE" id="PS00086">
    <property type="entry name" value="CYTOCHROME_P450"/>
    <property type="match status" value="1"/>
</dbReference>
<reference evidence="9" key="1">
    <citation type="submission" date="2021-02" db="EMBL/GenBank/DDBJ databases">
        <authorList>
            <person name="Nowell W R."/>
        </authorList>
    </citation>
    <scope>NUCLEOTIDE SEQUENCE</scope>
</reference>
<evidence type="ECO:0000313" key="17">
    <source>
        <dbReference type="Proteomes" id="UP000663866"/>
    </source>
</evidence>
<proteinExistence type="inferred from homology"/>
<dbReference type="Proteomes" id="UP000681967">
    <property type="component" value="Unassembled WGS sequence"/>
</dbReference>
<dbReference type="OrthoDB" id="2789670at2759"/>
<keyword evidence="17" id="KW-1185">Reference proteome</keyword>
<gene>
    <name evidence="14" type="ORF">BYL167_LOCUS10486</name>
    <name evidence="9" type="ORF">CJN711_LOCUS31684</name>
    <name evidence="13" type="ORF">GIL414_LOCUS5769</name>
    <name evidence="8" type="ORF">KQP761_LOCUS14213</name>
    <name evidence="10" type="ORF">MBJ925_LOCUS17575</name>
    <name evidence="15" type="ORF">OVN521_LOCUS22887</name>
    <name evidence="12" type="ORF">SMN809_LOCUS1550</name>
    <name evidence="11" type="ORF">WKI299_LOCUS30111</name>
</gene>
<evidence type="ECO:0000313" key="15">
    <source>
        <dbReference type="EMBL" id="CAF4137746.1"/>
    </source>
</evidence>
<name>A0A815Y9F7_9BILA</name>
<dbReference type="EMBL" id="CAJOBJ010001565">
    <property type="protein sequence ID" value="CAF3885528.1"/>
    <property type="molecule type" value="Genomic_DNA"/>
</dbReference>
<dbReference type="AlphaFoldDB" id="A0A815Y9F7"/>
<evidence type="ECO:0000313" key="8">
    <source>
        <dbReference type="EMBL" id="CAF1493246.1"/>
    </source>
</evidence>
<dbReference type="PANTHER" id="PTHR24302:SF15">
    <property type="entry name" value="FATTY-ACID PEROXYGENASE"/>
    <property type="match status" value="1"/>
</dbReference>
<evidence type="ECO:0000313" key="14">
    <source>
        <dbReference type="EMBL" id="CAF3940421.1"/>
    </source>
</evidence>
<keyword evidence="3 7" id="KW-0479">Metal-binding</keyword>
<dbReference type="SUPFAM" id="SSF48264">
    <property type="entry name" value="Cytochrome P450"/>
    <property type="match status" value="1"/>
</dbReference>
<evidence type="ECO:0000313" key="11">
    <source>
        <dbReference type="EMBL" id="CAF2150000.1"/>
    </source>
</evidence>
<dbReference type="EMBL" id="CAJNRE010008806">
    <property type="protein sequence ID" value="CAF2076037.1"/>
    <property type="molecule type" value="Genomic_DNA"/>
</dbReference>
<dbReference type="EMBL" id="CAJOBH010003159">
    <property type="protein sequence ID" value="CAF3940421.1"/>
    <property type="molecule type" value="Genomic_DNA"/>
</dbReference>
<evidence type="ECO:0008006" key="18">
    <source>
        <dbReference type="Google" id="ProtNLM"/>
    </source>
</evidence>
<dbReference type="Proteomes" id="UP000663855">
    <property type="component" value="Unassembled WGS sequence"/>
</dbReference>
<evidence type="ECO:0000256" key="3">
    <source>
        <dbReference type="ARBA" id="ARBA00022723"/>
    </source>
</evidence>
<dbReference type="EMBL" id="CAJOBG010005060">
    <property type="protein sequence ID" value="CAF4137746.1"/>
    <property type="molecule type" value="Genomic_DNA"/>
</dbReference>
<keyword evidence="7" id="KW-0503">Monooxygenase</keyword>
<dbReference type="Gene3D" id="1.10.630.10">
    <property type="entry name" value="Cytochrome P450"/>
    <property type="match status" value="1"/>
</dbReference>
<evidence type="ECO:0000256" key="1">
    <source>
        <dbReference type="ARBA" id="ARBA00010617"/>
    </source>
</evidence>
<sequence>MQDTYVDKYYFEKVDVLSLHYDSEYWGPEPVHEFYPERHACKRHPLAFMLFGGGPRICLGMRFAFPEIKLCLLRLLDE</sequence>
<dbReference type="Proteomes" id="UP000663856">
    <property type="component" value="Unassembled WGS sequence"/>
</dbReference>
<dbReference type="EMBL" id="CAJNOW010006662">
    <property type="protein sequence ID" value="CAF1493246.1"/>
    <property type="molecule type" value="Genomic_DNA"/>
</dbReference>
<keyword evidence="4 7" id="KW-0560">Oxidoreductase</keyword>
<dbReference type="EMBL" id="CAJOBI010000245">
    <property type="protein sequence ID" value="CAF3807828.1"/>
    <property type="molecule type" value="Genomic_DNA"/>
</dbReference>
<dbReference type="GO" id="GO:0005506">
    <property type="term" value="F:iron ion binding"/>
    <property type="evidence" value="ECO:0007669"/>
    <property type="project" value="InterPro"/>
</dbReference>
<dbReference type="GO" id="GO:0020037">
    <property type="term" value="F:heme binding"/>
    <property type="evidence" value="ECO:0007669"/>
    <property type="project" value="InterPro"/>
</dbReference>
<dbReference type="InterPro" id="IPR001128">
    <property type="entry name" value="Cyt_P450"/>
</dbReference>
<dbReference type="Proteomes" id="UP000676336">
    <property type="component" value="Unassembled WGS sequence"/>
</dbReference>
<evidence type="ECO:0000313" key="16">
    <source>
        <dbReference type="Proteomes" id="UP000663855"/>
    </source>
</evidence>
<accession>A0A815Y9F7</accession>